<dbReference type="STRING" id="112413.SAMN05421854_109270"/>
<evidence type="ECO:0000313" key="2">
    <source>
        <dbReference type="Proteomes" id="UP000199137"/>
    </source>
</evidence>
<reference evidence="1 2" key="1">
    <citation type="submission" date="2016-10" db="EMBL/GenBank/DDBJ databases">
        <authorList>
            <person name="de Groot N.N."/>
        </authorList>
    </citation>
    <scope>NUCLEOTIDE SEQUENCE [LARGE SCALE GENOMIC DNA]</scope>
    <source>
        <strain evidence="1 2">DSM 44637</strain>
    </source>
</reference>
<dbReference type="EMBL" id="FOWC01000009">
    <property type="protein sequence ID" value="SFQ20026.1"/>
    <property type="molecule type" value="Genomic_DNA"/>
</dbReference>
<evidence type="ECO:0000313" key="1">
    <source>
        <dbReference type="EMBL" id="SFQ20026.1"/>
    </source>
</evidence>
<sequence length="96" mass="10464">MARHVTITGTCSVPAEFEAQLAALFDDYVRPFAGPDAHFYLGGAGQLRGRHEYRVLTSDGAIGAHDRGPGLPPRPGTLRVRHVSTFYNHACMNRDA</sequence>
<protein>
    <submittedName>
        <fullName evidence="1">Uncharacterized protein</fullName>
    </submittedName>
</protein>
<name>A0A1I5WKY6_9PSEU</name>
<organism evidence="1 2">
    <name type="scientific">Amycolatopsis rubida</name>
    <dbReference type="NCBI Taxonomy" id="112413"/>
    <lineage>
        <taxon>Bacteria</taxon>
        <taxon>Bacillati</taxon>
        <taxon>Actinomycetota</taxon>
        <taxon>Actinomycetes</taxon>
        <taxon>Pseudonocardiales</taxon>
        <taxon>Pseudonocardiaceae</taxon>
        <taxon>Amycolatopsis</taxon>
    </lineage>
</organism>
<accession>A0A1I5WKY6</accession>
<proteinExistence type="predicted"/>
<gene>
    <name evidence="1" type="ORF">SAMN05421854_109270</name>
</gene>
<dbReference type="AlphaFoldDB" id="A0A1I5WKY6"/>
<dbReference type="Proteomes" id="UP000199137">
    <property type="component" value="Unassembled WGS sequence"/>
</dbReference>